<accession>A0ABZ3DQX5</accession>
<evidence type="ECO:0000313" key="1">
    <source>
        <dbReference type="EMBL" id="XAE51422.1"/>
    </source>
</evidence>
<proteinExistence type="predicted"/>
<keyword evidence="2" id="KW-1185">Reference proteome</keyword>
<dbReference type="RefSeq" id="WP_174991643.1">
    <property type="nucleotide sequence ID" value="NZ_CABVPX010000003.1"/>
</dbReference>
<name>A0ABZ3DQX5_9BURK</name>
<evidence type="ECO:0000313" key="2">
    <source>
        <dbReference type="Proteomes" id="UP001448498"/>
    </source>
</evidence>
<dbReference type="Proteomes" id="UP001448498">
    <property type="component" value="Chromosome 3"/>
</dbReference>
<reference evidence="1 2" key="1">
    <citation type="submission" date="2022-10" db="EMBL/GenBank/DDBJ databases">
        <title>Genomic of Burkholderia cepacia PN-1.</title>
        <authorList>
            <person name="Yang Y."/>
            <person name="Guan H."/>
            <person name="Huang J."/>
        </authorList>
    </citation>
    <scope>NUCLEOTIDE SEQUENCE [LARGE SCALE GENOMIC DNA]</scope>
    <source>
        <strain evidence="1 2">PN-1</strain>
    </source>
</reference>
<protein>
    <submittedName>
        <fullName evidence="1">Uncharacterized protein</fullName>
    </submittedName>
</protein>
<sequence length="100" mass="10921">MAAGFTRGRTVAGPQAFVPSAAHREMTRDGYRLLVRLPTLRRSIECTNAGRPLAAAGVACHQTMNTGYSGCPCHRERLLIRSCPVTIGKKTLHCTLFVYC</sequence>
<dbReference type="EMBL" id="CP109822">
    <property type="protein sequence ID" value="XAE51422.1"/>
    <property type="molecule type" value="Genomic_DNA"/>
</dbReference>
<gene>
    <name evidence="1" type="ORF">OHZ10_17880</name>
</gene>
<organism evidence="1 2">
    <name type="scientific">Burkholderia arboris</name>
    <dbReference type="NCBI Taxonomy" id="488730"/>
    <lineage>
        <taxon>Bacteria</taxon>
        <taxon>Pseudomonadati</taxon>
        <taxon>Pseudomonadota</taxon>
        <taxon>Betaproteobacteria</taxon>
        <taxon>Burkholderiales</taxon>
        <taxon>Burkholderiaceae</taxon>
        <taxon>Burkholderia</taxon>
        <taxon>Burkholderia cepacia complex</taxon>
    </lineage>
</organism>